<gene>
    <name evidence="1" type="ORF">BHV66_09115</name>
</gene>
<reference evidence="1 2" key="1">
    <citation type="journal article" date="2016" name="Nat. Biotechnol.">
        <title>Measurement of bacterial replication rates in microbial communities.</title>
        <authorList>
            <person name="Brown C.T."/>
            <person name="Olm M.R."/>
            <person name="Thomas B.C."/>
            <person name="Banfield J.F."/>
        </authorList>
    </citation>
    <scope>NUCLEOTIDE SEQUENCE [LARGE SCALE GENOMIC DNA]</scope>
    <source>
        <strain evidence="1">CAG:67_53_122</strain>
    </source>
</reference>
<accession>A0A1Q6F3I5</accession>
<organism evidence="1 2">
    <name type="scientific">Alistipes putredinis</name>
    <dbReference type="NCBI Taxonomy" id="28117"/>
    <lineage>
        <taxon>Bacteria</taxon>
        <taxon>Pseudomonadati</taxon>
        <taxon>Bacteroidota</taxon>
        <taxon>Bacteroidia</taxon>
        <taxon>Bacteroidales</taxon>
        <taxon>Rikenellaceae</taxon>
        <taxon>Alistipes</taxon>
    </lineage>
</organism>
<dbReference type="Proteomes" id="UP000187417">
    <property type="component" value="Unassembled WGS sequence"/>
</dbReference>
<evidence type="ECO:0000313" key="2">
    <source>
        <dbReference type="Proteomes" id="UP000187417"/>
    </source>
</evidence>
<name>A0A1Q6F3I5_9BACT</name>
<dbReference type="RefSeq" id="WP_004327674.1">
    <property type="nucleotide sequence ID" value="NZ_CABKND010000005.1"/>
</dbReference>
<proteinExistence type="predicted"/>
<sequence length="142" mass="15520">MIGDLLINGSDAYAKGIAMGDDFLGNILSPSSLKSFVENDDPTKNGKEVIYPQTPKLASRDLTLTFTIFGNTTTEHLTNYKNFIALLQKGEISLSIPALGTEVYHLTYVGDSGSYMIEADRLASRLTVKFNEPNPADRAARE</sequence>
<dbReference type="STRING" id="28117.BHV66_09115"/>
<protein>
    <recommendedName>
        <fullName evidence="3">Phage tail protein</fullName>
    </recommendedName>
</protein>
<dbReference type="EMBL" id="MNQH01000035">
    <property type="protein sequence ID" value="OKY93513.1"/>
    <property type="molecule type" value="Genomic_DNA"/>
</dbReference>
<comment type="caution">
    <text evidence="1">The sequence shown here is derived from an EMBL/GenBank/DDBJ whole genome shotgun (WGS) entry which is preliminary data.</text>
</comment>
<dbReference type="AlphaFoldDB" id="A0A1Q6F3I5"/>
<dbReference type="GeneID" id="73802248"/>
<evidence type="ECO:0000313" key="1">
    <source>
        <dbReference type="EMBL" id="OKY93513.1"/>
    </source>
</evidence>
<evidence type="ECO:0008006" key="3">
    <source>
        <dbReference type="Google" id="ProtNLM"/>
    </source>
</evidence>